<organism evidence="1 2">
    <name type="scientific">Gordonia soli NBRC 108243</name>
    <dbReference type="NCBI Taxonomy" id="1223545"/>
    <lineage>
        <taxon>Bacteria</taxon>
        <taxon>Bacillati</taxon>
        <taxon>Actinomycetota</taxon>
        <taxon>Actinomycetes</taxon>
        <taxon>Mycobacteriales</taxon>
        <taxon>Gordoniaceae</taxon>
        <taxon>Gordonia</taxon>
    </lineage>
</organism>
<reference evidence="1 2" key="1">
    <citation type="submission" date="2013-01" db="EMBL/GenBank/DDBJ databases">
        <title>Whole genome shotgun sequence of Gordonia soli NBRC 108243.</title>
        <authorList>
            <person name="Isaki-Nakamura S."/>
            <person name="Hosoyama A."/>
            <person name="Tsuchikane K."/>
            <person name="Ando Y."/>
            <person name="Baba S."/>
            <person name="Ohji S."/>
            <person name="Hamada M."/>
            <person name="Tamura T."/>
            <person name="Yamazoe A."/>
            <person name="Yamazaki S."/>
            <person name="Fujita N."/>
        </authorList>
    </citation>
    <scope>NUCLEOTIDE SEQUENCE [LARGE SCALE GENOMIC DNA]</scope>
    <source>
        <strain evidence="1 2">NBRC 108243</strain>
    </source>
</reference>
<keyword evidence="2" id="KW-1185">Reference proteome</keyword>
<dbReference type="OrthoDB" id="4407402at2"/>
<dbReference type="AlphaFoldDB" id="M0QQT0"/>
<dbReference type="STRING" id="1223545.GS4_47_00250"/>
<evidence type="ECO:0000313" key="1">
    <source>
        <dbReference type="EMBL" id="GAC71035.1"/>
    </source>
</evidence>
<name>M0QQT0_9ACTN</name>
<protein>
    <submittedName>
        <fullName evidence="1">Uncharacterized protein</fullName>
    </submittedName>
</protein>
<proteinExistence type="predicted"/>
<dbReference type="Proteomes" id="UP000011666">
    <property type="component" value="Unassembled WGS sequence"/>
</dbReference>
<gene>
    <name evidence="1" type="ORF">GS4_47_00250</name>
</gene>
<dbReference type="EMBL" id="BANX01000047">
    <property type="protein sequence ID" value="GAC71035.1"/>
    <property type="molecule type" value="Genomic_DNA"/>
</dbReference>
<evidence type="ECO:0000313" key="2">
    <source>
        <dbReference type="Proteomes" id="UP000011666"/>
    </source>
</evidence>
<accession>M0QQT0</accession>
<sequence length="286" mass="32383">MSGTAVLTDHTIVEWVAHTGERMRWSGAKQTAPPELGPWIDAEEMDGIGHVDIKALFSAAAREWGEEYIGGTLDHAELVLPMFILGADVDDFRRRVEHFKTQVRRERIGWLFVYTNVTGWRWVAARLGHFKPMYKIDPRKTRAAHFELMLIVEKPLARAADHAASWRNRTNTGRGSVPIYPGPLWQAWPQFAFRGPGRLRLRYAGNDVDHPFTVLANETILINTDEARPIIRSMTTGRNLWPLMKGARYSNPVPDGEVTRVDITVTGGNTNTELWVVSAQQYEGLL</sequence>
<comment type="caution">
    <text evidence="1">The sequence shown here is derived from an EMBL/GenBank/DDBJ whole genome shotgun (WGS) entry which is preliminary data.</text>
</comment>
<dbReference type="RefSeq" id="WP_007625662.1">
    <property type="nucleotide sequence ID" value="NZ_BANX01000047.1"/>
</dbReference>